<sequence>MSRSGKKKGGPGLGRAILKERNRGRRSQNGGSWLHTSELDDGLDWNKLNLRSVTEESQLDEFLRTAELAGTEFTAERLNVKVVDPSRPRGGLPSVEEEREIEKTHSRFRQFIGIPRR</sequence>
<keyword evidence="4" id="KW-0342">GTP-binding</keyword>
<dbReference type="GO" id="GO:0000054">
    <property type="term" value="P:ribosomal subunit export from nucleus"/>
    <property type="evidence" value="ECO:0007669"/>
    <property type="project" value="TreeGrafter"/>
</dbReference>
<gene>
    <name evidence="6" type="ORF">GBAR_LOCUS3506</name>
</gene>
<keyword evidence="3" id="KW-0378">Hydrolase</keyword>
<reference evidence="6" key="1">
    <citation type="submission" date="2023-03" db="EMBL/GenBank/DDBJ databases">
        <authorList>
            <person name="Steffen K."/>
            <person name="Cardenas P."/>
        </authorList>
    </citation>
    <scope>NUCLEOTIDE SEQUENCE</scope>
</reference>
<proteinExistence type="predicted"/>
<evidence type="ECO:0000256" key="1">
    <source>
        <dbReference type="ARBA" id="ARBA00022490"/>
    </source>
</evidence>
<dbReference type="PANTHER" id="PTHR45709">
    <property type="entry name" value="LARGE SUBUNIT GTPASE 1 HOMOLOG-RELATED"/>
    <property type="match status" value="1"/>
</dbReference>
<dbReference type="GO" id="GO:0005829">
    <property type="term" value="C:cytosol"/>
    <property type="evidence" value="ECO:0007669"/>
    <property type="project" value="TreeGrafter"/>
</dbReference>
<keyword evidence="2" id="KW-0547">Nucleotide-binding</keyword>
<evidence type="ECO:0000313" key="7">
    <source>
        <dbReference type="Proteomes" id="UP001174909"/>
    </source>
</evidence>
<evidence type="ECO:0000256" key="5">
    <source>
        <dbReference type="SAM" id="MobiDB-lite"/>
    </source>
</evidence>
<accession>A0AA35W8S6</accession>
<organism evidence="6 7">
    <name type="scientific">Geodia barretti</name>
    <name type="common">Barrett's horny sponge</name>
    <dbReference type="NCBI Taxonomy" id="519541"/>
    <lineage>
        <taxon>Eukaryota</taxon>
        <taxon>Metazoa</taxon>
        <taxon>Porifera</taxon>
        <taxon>Demospongiae</taxon>
        <taxon>Heteroscleromorpha</taxon>
        <taxon>Tetractinellida</taxon>
        <taxon>Astrophorina</taxon>
        <taxon>Geodiidae</taxon>
        <taxon>Geodia</taxon>
    </lineage>
</organism>
<evidence type="ECO:0000256" key="2">
    <source>
        <dbReference type="ARBA" id="ARBA00022741"/>
    </source>
</evidence>
<evidence type="ECO:0000256" key="4">
    <source>
        <dbReference type="ARBA" id="ARBA00023134"/>
    </source>
</evidence>
<dbReference type="InterPro" id="IPR043358">
    <property type="entry name" value="GNL1-like"/>
</dbReference>
<name>A0AA35W8S6_GEOBA</name>
<dbReference type="AlphaFoldDB" id="A0AA35W8S6"/>
<dbReference type="EMBL" id="CASHTH010000498">
    <property type="protein sequence ID" value="CAI8002909.1"/>
    <property type="molecule type" value="Genomic_DNA"/>
</dbReference>
<dbReference type="GO" id="GO:0005525">
    <property type="term" value="F:GTP binding"/>
    <property type="evidence" value="ECO:0007669"/>
    <property type="project" value="UniProtKB-KW"/>
</dbReference>
<dbReference type="GO" id="GO:0003924">
    <property type="term" value="F:GTPase activity"/>
    <property type="evidence" value="ECO:0007669"/>
    <property type="project" value="InterPro"/>
</dbReference>
<feature type="region of interest" description="Disordered" evidence="5">
    <location>
        <begin position="1"/>
        <end position="39"/>
    </location>
</feature>
<dbReference type="Proteomes" id="UP001174909">
    <property type="component" value="Unassembled WGS sequence"/>
</dbReference>
<protein>
    <submittedName>
        <fullName evidence="6">Large subunit GTPase 1 homolog</fullName>
    </submittedName>
</protein>
<evidence type="ECO:0000256" key="3">
    <source>
        <dbReference type="ARBA" id="ARBA00022801"/>
    </source>
</evidence>
<keyword evidence="7" id="KW-1185">Reference proteome</keyword>
<evidence type="ECO:0000313" key="6">
    <source>
        <dbReference type="EMBL" id="CAI8002909.1"/>
    </source>
</evidence>
<comment type="caution">
    <text evidence="6">The sequence shown here is derived from an EMBL/GenBank/DDBJ whole genome shotgun (WGS) entry which is preliminary data.</text>
</comment>
<keyword evidence="1" id="KW-0963">Cytoplasm</keyword>
<dbReference type="PANTHER" id="PTHR45709:SF2">
    <property type="entry name" value="LARGE SUBUNIT GTPASE 1 HOMOLOG"/>
    <property type="match status" value="1"/>
</dbReference>